<gene>
    <name evidence="7" type="ORF">M0812_27793</name>
</gene>
<dbReference type="InterPro" id="IPR001781">
    <property type="entry name" value="Znf_LIM"/>
</dbReference>
<dbReference type="GO" id="GO:0003712">
    <property type="term" value="F:transcription coregulator activity"/>
    <property type="evidence" value="ECO:0007669"/>
    <property type="project" value="TreeGrafter"/>
</dbReference>
<dbReference type="PROSITE" id="PS00478">
    <property type="entry name" value="LIM_DOMAIN_1"/>
    <property type="match status" value="1"/>
</dbReference>
<evidence type="ECO:0000256" key="2">
    <source>
        <dbReference type="ARBA" id="ARBA00022737"/>
    </source>
</evidence>
<dbReference type="Pfam" id="PF00412">
    <property type="entry name" value="LIM"/>
    <property type="match status" value="1"/>
</dbReference>
<dbReference type="AlphaFoldDB" id="A0AAV7Y9S2"/>
<keyword evidence="4 5" id="KW-0440">LIM domain</keyword>
<dbReference type="SMART" id="SM00132">
    <property type="entry name" value="LIM"/>
    <property type="match status" value="1"/>
</dbReference>
<dbReference type="GO" id="GO:0046872">
    <property type="term" value="F:metal ion binding"/>
    <property type="evidence" value="ECO:0007669"/>
    <property type="project" value="UniProtKB-KW"/>
</dbReference>
<protein>
    <submittedName>
        <fullName evidence="7">Lim domain family</fullName>
    </submittedName>
</protein>
<evidence type="ECO:0000259" key="6">
    <source>
        <dbReference type="PROSITE" id="PS50023"/>
    </source>
</evidence>
<evidence type="ECO:0000256" key="4">
    <source>
        <dbReference type="ARBA" id="ARBA00023038"/>
    </source>
</evidence>
<feature type="domain" description="LIM zinc-binding" evidence="6">
    <location>
        <begin position="175"/>
        <end position="234"/>
    </location>
</feature>
<evidence type="ECO:0000256" key="5">
    <source>
        <dbReference type="PROSITE-ProRule" id="PRU00125"/>
    </source>
</evidence>
<dbReference type="EMBL" id="JANTQA010000070">
    <property type="protein sequence ID" value="KAJ3425355.1"/>
    <property type="molecule type" value="Genomic_DNA"/>
</dbReference>
<proteinExistence type="predicted"/>
<dbReference type="CDD" id="cd08368">
    <property type="entry name" value="LIM"/>
    <property type="match status" value="1"/>
</dbReference>
<comment type="caution">
    <text evidence="7">The sequence shown here is derived from an EMBL/GenBank/DDBJ whole genome shotgun (WGS) entry which is preliminary data.</text>
</comment>
<organism evidence="7 8">
    <name type="scientific">Anaeramoeba flamelloides</name>
    <dbReference type="NCBI Taxonomy" id="1746091"/>
    <lineage>
        <taxon>Eukaryota</taxon>
        <taxon>Metamonada</taxon>
        <taxon>Anaeramoebidae</taxon>
        <taxon>Anaeramoeba</taxon>
    </lineage>
</organism>
<reference evidence="7" key="1">
    <citation type="submission" date="2022-08" db="EMBL/GenBank/DDBJ databases">
        <title>Novel sulphate-reducing endosymbionts in the free-living metamonad Anaeramoeba.</title>
        <authorList>
            <person name="Jerlstrom-Hultqvist J."/>
            <person name="Cepicka I."/>
            <person name="Gallot-Lavallee L."/>
            <person name="Salas-Leiva D."/>
            <person name="Curtis B.A."/>
            <person name="Zahonova K."/>
            <person name="Pipaliya S."/>
            <person name="Dacks J."/>
            <person name="Roger A.J."/>
        </authorList>
    </citation>
    <scope>NUCLEOTIDE SEQUENCE</scope>
    <source>
        <strain evidence="7">Busselton2</strain>
    </source>
</reference>
<evidence type="ECO:0000256" key="3">
    <source>
        <dbReference type="ARBA" id="ARBA00022833"/>
    </source>
</evidence>
<dbReference type="Proteomes" id="UP001146793">
    <property type="component" value="Unassembled WGS sequence"/>
</dbReference>
<name>A0AAV7Y9S2_9EUKA</name>
<dbReference type="PANTHER" id="PTHR24205:SF16">
    <property type="entry name" value="GH01042P-RELATED"/>
    <property type="match status" value="1"/>
</dbReference>
<dbReference type="Gene3D" id="2.10.110.10">
    <property type="entry name" value="Cysteine Rich Protein"/>
    <property type="match status" value="2"/>
</dbReference>
<evidence type="ECO:0000313" key="8">
    <source>
        <dbReference type="Proteomes" id="UP001146793"/>
    </source>
</evidence>
<keyword evidence="2" id="KW-0677">Repeat</keyword>
<sequence>MLWQEYSLSSYTKKIEQSWDHIDPLQFGFRKKFDTRIVVKNYLDKFNEEKKKRKKKHTWAVTIDLAKFFDSRAIVERAKRQGVARWSRVRILKQELSSFVLESCLLKCDKCNIALNTRQFAVDNDKPYCTQCFEKMGLSKGSGGFYGKNSNYSQSGGTIGFTEKQSQNRNQTYSGKCYRCGEDVMGNVLKVNGKTFHRECFVCKECQQVFGKDDFYLNQDEFYCENCVFTVTVTDRTGNKFTAYTPDINNNLPKYDGMLKKK</sequence>
<evidence type="ECO:0000313" key="7">
    <source>
        <dbReference type="EMBL" id="KAJ3425355.1"/>
    </source>
</evidence>
<dbReference type="PROSITE" id="PS50023">
    <property type="entry name" value="LIM_DOMAIN_2"/>
    <property type="match status" value="1"/>
</dbReference>
<dbReference type="GO" id="GO:0005634">
    <property type="term" value="C:nucleus"/>
    <property type="evidence" value="ECO:0007669"/>
    <property type="project" value="TreeGrafter"/>
</dbReference>
<accession>A0AAV7Y9S2</accession>
<keyword evidence="1 5" id="KW-0479">Metal-binding</keyword>
<keyword evidence="3 5" id="KW-0862">Zinc</keyword>
<evidence type="ECO:0000256" key="1">
    <source>
        <dbReference type="ARBA" id="ARBA00022723"/>
    </source>
</evidence>
<dbReference type="PANTHER" id="PTHR24205">
    <property type="entry name" value="FOUR AND A HALF LIM DOMAINS PROTEIN"/>
    <property type="match status" value="1"/>
</dbReference>
<dbReference type="SUPFAM" id="SSF57716">
    <property type="entry name" value="Glucocorticoid receptor-like (DNA-binding domain)"/>
    <property type="match status" value="2"/>
</dbReference>